<name>A0A0T9M0J8_YERIN</name>
<feature type="signal peptide" evidence="1">
    <location>
        <begin position="1"/>
        <end position="23"/>
    </location>
</feature>
<dbReference type="Pfam" id="PF11604">
    <property type="entry name" value="CusF_Ec"/>
    <property type="match status" value="1"/>
</dbReference>
<evidence type="ECO:0000313" key="2">
    <source>
        <dbReference type="EMBL" id="CNF46582.1"/>
    </source>
</evidence>
<dbReference type="NCBIfam" id="NF007348">
    <property type="entry name" value="PRK09838.1"/>
    <property type="match status" value="1"/>
</dbReference>
<dbReference type="EMBL" id="CPZJ01000004">
    <property type="protein sequence ID" value="CNF46582.1"/>
    <property type="molecule type" value="Genomic_DNA"/>
</dbReference>
<feature type="chain" id="PRO_5006692930" evidence="1">
    <location>
        <begin position="24"/>
        <end position="118"/>
    </location>
</feature>
<reference evidence="2 3" key="1">
    <citation type="submission" date="2015-03" db="EMBL/GenBank/DDBJ databases">
        <authorList>
            <person name="Murphy D."/>
        </authorList>
    </citation>
    <scope>NUCLEOTIDE SEQUENCE [LARGE SCALE GENOMIC DNA]</scope>
    <source>
        <strain evidence="2 3">BR165/97</strain>
    </source>
</reference>
<dbReference type="Gene3D" id="2.40.50.320">
    <property type="entry name" value="Copper binding periplasmic protein CusF"/>
    <property type="match status" value="1"/>
</dbReference>
<sequence>MRQSIKVALFGMFSVVMVAGTQANEQHHSTAGNTTAEAASQQVISTTGVVKDIDMKEMKITIAHEAIPTVGWPAMTMRFTFTAVDDNIRALKVGNHVNFTFVQQDNISLLQEIKNSQS</sequence>
<dbReference type="RefSeq" id="WP_050073087.1">
    <property type="nucleotide sequence ID" value="NZ_CPZJ01000004.1"/>
</dbReference>
<evidence type="ECO:0000256" key="1">
    <source>
        <dbReference type="SAM" id="SignalP"/>
    </source>
</evidence>
<evidence type="ECO:0000313" key="3">
    <source>
        <dbReference type="Proteomes" id="UP000038750"/>
    </source>
</evidence>
<proteinExistence type="predicted"/>
<dbReference type="InterPro" id="IPR042230">
    <property type="entry name" value="CusF_sf"/>
</dbReference>
<accession>A0A0T9M0J8</accession>
<protein>
    <submittedName>
        <fullName evidence="2">Cation efflux system protein CusF</fullName>
    </submittedName>
</protein>
<dbReference type="OrthoDB" id="5771277at2"/>
<keyword evidence="1" id="KW-0732">Signal</keyword>
<dbReference type="Proteomes" id="UP000038750">
    <property type="component" value="Unassembled WGS sequence"/>
</dbReference>
<gene>
    <name evidence="2" type="primary">cusF</name>
    <name evidence="2" type="ORF">ERS008530_01262</name>
</gene>
<dbReference type="AlphaFoldDB" id="A0A0T9M0J8"/>
<organism evidence="2 3">
    <name type="scientific">Yersinia intermedia</name>
    <dbReference type="NCBI Taxonomy" id="631"/>
    <lineage>
        <taxon>Bacteria</taxon>
        <taxon>Pseudomonadati</taxon>
        <taxon>Pseudomonadota</taxon>
        <taxon>Gammaproteobacteria</taxon>
        <taxon>Enterobacterales</taxon>
        <taxon>Yersiniaceae</taxon>
        <taxon>Yersinia</taxon>
    </lineage>
</organism>
<dbReference type="InterPro" id="IPR021647">
    <property type="entry name" value="CusF_Ec"/>
</dbReference>